<dbReference type="RefSeq" id="WP_049450024.1">
    <property type="nucleotide sequence ID" value="NZ_CP182416.1"/>
</dbReference>
<protein>
    <recommendedName>
        <fullName evidence="4">SMODS and SLOG-associating 2TM effector domain-containing protein</fullName>
    </recommendedName>
</protein>
<reference evidence="2 3" key="1">
    <citation type="journal article" date="2016" name="Front. Microbiol.">
        <title>Genome Sequence of Type Strains of Genus Stenotrophomonas.</title>
        <authorList>
            <person name="Patil P.P."/>
            <person name="Midha S."/>
            <person name="Kumar S."/>
            <person name="Patil P.B."/>
        </authorList>
    </citation>
    <scope>NUCLEOTIDE SEQUENCE [LARGE SCALE GENOMIC DNA]</scope>
    <source>
        <strain evidence="2 3">LMG 978</strain>
    </source>
</reference>
<dbReference type="Proteomes" id="UP000051757">
    <property type="component" value="Unassembled WGS sequence"/>
</dbReference>
<keyword evidence="3" id="KW-1185">Reference proteome</keyword>
<proteinExistence type="predicted"/>
<dbReference type="EMBL" id="LLXV01000021">
    <property type="protein sequence ID" value="KRG51662.1"/>
    <property type="molecule type" value="Genomic_DNA"/>
</dbReference>
<evidence type="ECO:0000313" key="2">
    <source>
        <dbReference type="EMBL" id="KRG51662.1"/>
    </source>
</evidence>
<accession>A0A0R0BCU6</accession>
<comment type="caution">
    <text evidence="2">The sequence shown here is derived from an EMBL/GenBank/DDBJ whole genome shotgun (WGS) entry which is preliminary data.</text>
</comment>
<evidence type="ECO:0008006" key="4">
    <source>
        <dbReference type="Google" id="ProtNLM"/>
    </source>
</evidence>
<dbReference type="AlphaFoldDB" id="A0A0R0BCU6"/>
<name>A0A0R0BCU6_9GAMM</name>
<keyword evidence="1" id="KW-0472">Membrane</keyword>
<evidence type="ECO:0000313" key="3">
    <source>
        <dbReference type="Proteomes" id="UP000051757"/>
    </source>
</evidence>
<evidence type="ECO:0000256" key="1">
    <source>
        <dbReference type="SAM" id="Phobius"/>
    </source>
</evidence>
<dbReference type="OrthoDB" id="9997651at2"/>
<gene>
    <name evidence="2" type="ORF">ARC23_08090</name>
</gene>
<keyword evidence="1" id="KW-0812">Transmembrane</keyword>
<keyword evidence="1" id="KW-1133">Transmembrane helix</keyword>
<feature type="transmembrane region" description="Helical" evidence="1">
    <location>
        <begin position="42"/>
        <end position="62"/>
    </location>
</feature>
<organism evidence="2 3">
    <name type="scientific">Stenotrophomonas beteli</name>
    <dbReference type="NCBI Taxonomy" id="3384461"/>
    <lineage>
        <taxon>Bacteria</taxon>
        <taxon>Pseudomonadati</taxon>
        <taxon>Pseudomonadota</taxon>
        <taxon>Gammaproteobacteria</taxon>
        <taxon>Lysobacterales</taxon>
        <taxon>Lysobacteraceae</taxon>
        <taxon>Stenotrophomonas</taxon>
        <taxon>Stenotrophomonas maltophilia group</taxon>
    </lineage>
</organism>
<sequence>MGLNMEDANTEPVDMGAEWEIRAAQGRQMAGKWAKIELVANFLGRYTWIVAGILSIAVVVYGKYVHSPRTIQDAQLILTFAGGLQILLGVYVGFWKRNYLNRLIDNEKEHPTVYVREVMQSRAFVKLLEGLRNCDPCSLQQWRSDVDDLISNYEQAVMEQSSKKQRREWLSQKDIAEGLLSASYNTFYGTAMVLAAAALPLI</sequence>
<feature type="transmembrane region" description="Helical" evidence="1">
    <location>
        <begin position="74"/>
        <end position="94"/>
    </location>
</feature>